<gene>
    <name evidence="1" type="ORF">H9Q80_17760</name>
</gene>
<dbReference type="Proteomes" id="UP000515856">
    <property type="component" value="Chromosome"/>
</dbReference>
<dbReference type="InterPro" id="IPR036291">
    <property type="entry name" value="NAD(P)-bd_dom_sf"/>
</dbReference>
<proteinExistence type="predicted"/>
<dbReference type="SUPFAM" id="SSF51735">
    <property type="entry name" value="NAD(P)-binding Rossmann-fold domains"/>
    <property type="match status" value="1"/>
</dbReference>
<evidence type="ECO:0008006" key="3">
    <source>
        <dbReference type="Google" id="ProtNLM"/>
    </source>
</evidence>
<evidence type="ECO:0000313" key="1">
    <source>
        <dbReference type="EMBL" id="QNM12065.1"/>
    </source>
</evidence>
<name>A0A7G9GMN3_9FIRM</name>
<reference evidence="1 2" key="1">
    <citation type="submission" date="2020-08" db="EMBL/GenBank/DDBJ databases">
        <authorList>
            <person name="Liu C."/>
            <person name="Sun Q."/>
        </authorList>
    </citation>
    <scope>NUCLEOTIDE SEQUENCE [LARGE SCALE GENOMIC DNA]</scope>
    <source>
        <strain evidence="1 2">NSJ-61</strain>
    </source>
</reference>
<accession>A0A7G9GMN3</accession>
<dbReference type="RefSeq" id="WP_117453698.1">
    <property type="nucleotide sequence ID" value="NZ_CP060636.1"/>
</dbReference>
<dbReference type="EMBL" id="CP060636">
    <property type="protein sequence ID" value="QNM12065.1"/>
    <property type="molecule type" value="Genomic_DNA"/>
</dbReference>
<sequence>MITAVVCSDDRMRYVCKSLHMEMEIIAIDEDSDFLTLPRLDAIILPVKGIDDEGYMKLYDSLVHVPSMFWQIQKDMIIFSGMETSYISALPMKKYYYMKDTTVIDENAILTAEGILHLLITSLAKSLYDIQIDIIGYGHCGKAIYRMLKSLDVKVRVIRRDCIEDDTFMTTKHWKQCGDVIINTSIEKLMDADLMRSWKNAPLIIDIATPDVVDKQCAKELGIPYQKEGNLPGRFCAESAGKIIADYVRGKLIK</sequence>
<dbReference type="KEGG" id="ehn:H9Q80_17760"/>
<protein>
    <recommendedName>
        <fullName evidence="3">Dipicolinate synthase</fullName>
    </recommendedName>
</protein>
<dbReference type="AlphaFoldDB" id="A0A7G9GMN3"/>
<dbReference type="Gene3D" id="3.40.50.720">
    <property type="entry name" value="NAD(P)-binding Rossmann-like Domain"/>
    <property type="match status" value="1"/>
</dbReference>
<keyword evidence="2" id="KW-1185">Reference proteome</keyword>
<organism evidence="1 2">
    <name type="scientific">[Eubacterium] hominis</name>
    <dbReference type="NCBI Taxonomy" id="2764325"/>
    <lineage>
        <taxon>Bacteria</taxon>
        <taxon>Bacillati</taxon>
        <taxon>Bacillota</taxon>
        <taxon>Erysipelotrichia</taxon>
        <taxon>Erysipelotrichales</taxon>
        <taxon>Erysipelotrichaceae</taxon>
        <taxon>Amedibacillus</taxon>
    </lineage>
</organism>
<evidence type="ECO:0000313" key="2">
    <source>
        <dbReference type="Proteomes" id="UP000515856"/>
    </source>
</evidence>